<dbReference type="Proteomes" id="UP000826656">
    <property type="component" value="Unassembled WGS sequence"/>
</dbReference>
<proteinExistence type="predicted"/>
<dbReference type="PANTHER" id="PTHR32108">
    <property type="entry name" value="DNA-DIRECTED RNA POLYMERASE SUBUNIT ALPHA"/>
    <property type="match status" value="1"/>
</dbReference>
<gene>
    <name evidence="1" type="ORF">KY290_001004</name>
</gene>
<comment type="caution">
    <text evidence="1">The sequence shown here is derived from an EMBL/GenBank/DDBJ whole genome shotgun (WGS) entry which is preliminary data.</text>
</comment>
<protein>
    <recommendedName>
        <fullName evidence="3">Gag-pol polyprotein</fullName>
    </recommendedName>
</protein>
<sequence>MFQLSLTNKEDHPTDTPTIPRLLHIFHTSHTKYIIPNSTIIHPEHQHTKIHQNRPTYAPRPRSNLKARNARVYTPITKPYAQLFERLRTTGVLQPVEGKILDPIPRNFDGNKRCAYHSGIQGHDIEDCYGLKNQIESLIKRGVIKCNPVPPNVNNNPFPNHENREVNMVSLDDEYEGPDYPNIDEADVMIYSVQPVIAIQLREPLSVQIYLLRVVVTTLIAGYSEYDTKAVPWDYQVGAKGKMIDTVVAQGITRSGMCYSREDLHQIVLGKEQNPKKNVTDAEAT</sequence>
<evidence type="ECO:0000313" key="2">
    <source>
        <dbReference type="Proteomes" id="UP000826656"/>
    </source>
</evidence>
<organism evidence="1 2">
    <name type="scientific">Solanum tuberosum</name>
    <name type="common">Potato</name>
    <dbReference type="NCBI Taxonomy" id="4113"/>
    <lineage>
        <taxon>Eukaryota</taxon>
        <taxon>Viridiplantae</taxon>
        <taxon>Streptophyta</taxon>
        <taxon>Embryophyta</taxon>
        <taxon>Tracheophyta</taxon>
        <taxon>Spermatophyta</taxon>
        <taxon>Magnoliopsida</taxon>
        <taxon>eudicotyledons</taxon>
        <taxon>Gunneridae</taxon>
        <taxon>Pentapetalae</taxon>
        <taxon>asterids</taxon>
        <taxon>lamiids</taxon>
        <taxon>Solanales</taxon>
        <taxon>Solanaceae</taxon>
        <taxon>Solanoideae</taxon>
        <taxon>Solaneae</taxon>
        <taxon>Solanum</taxon>
    </lineage>
</organism>
<evidence type="ECO:0000313" key="1">
    <source>
        <dbReference type="EMBL" id="KAH0781406.1"/>
    </source>
</evidence>
<keyword evidence="2" id="KW-1185">Reference proteome</keyword>
<accession>A0ABQ7WKY8</accession>
<evidence type="ECO:0008006" key="3">
    <source>
        <dbReference type="Google" id="ProtNLM"/>
    </source>
</evidence>
<dbReference type="PANTHER" id="PTHR32108:SF9">
    <property type="entry name" value="REVERSE TRANSCRIPTASE RNASE H-LIKE DOMAIN-CONTAINING PROTEIN"/>
    <property type="match status" value="1"/>
</dbReference>
<reference evidence="1 2" key="1">
    <citation type="journal article" date="2021" name="bioRxiv">
        <title>Chromosome-scale and haplotype-resolved genome assembly of a tetraploid potato cultivar.</title>
        <authorList>
            <person name="Sun H."/>
            <person name="Jiao W.-B."/>
            <person name="Krause K."/>
            <person name="Campoy J.A."/>
            <person name="Goel M."/>
            <person name="Folz-Donahue K."/>
            <person name="Kukat C."/>
            <person name="Huettel B."/>
            <person name="Schneeberger K."/>
        </authorList>
    </citation>
    <scope>NUCLEOTIDE SEQUENCE [LARGE SCALE GENOMIC DNA]</scope>
    <source>
        <strain evidence="1">SolTubOtavaFocal</strain>
        <tissue evidence="1">Leaves</tissue>
    </source>
</reference>
<dbReference type="EMBL" id="JAIVGD010000001">
    <property type="protein sequence ID" value="KAH0781406.1"/>
    <property type="molecule type" value="Genomic_DNA"/>
</dbReference>
<name>A0ABQ7WKY8_SOLTU</name>